<protein>
    <submittedName>
        <fullName evidence="1">Uncharacterized protein</fullName>
    </submittedName>
</protein>
<evidence type="ECO:0000313" key="1">
    <source>
        <dbReference type="EMBL" id="GLL11927.1"/>
    </source>
</evidence>
<dbReference type="AlphaFoldDB" id="A0A9W6L1E8"/>
<reference evidence="1" key="1">
    <citation type="journal article" date="2014" name="Int. J. Syst. Evol. Microbiol.">
        <title>Complete genome sequence of Corynebacterium casei LMG S-19264T (=DSM 44701T), isolated from a smear-ripened cheese.</title>
        <authorList>
            <consortium name="US DOE Joint Genome Institute (JGI-PGF)"/>
            <person name="Walter F."/>
            <person name="Albersmeier A."/>
            <person name="Kalinowski J."/>
            <person name="Ruckert C."/>
        </authorList>
    </citation>
    <scope>NUCLEOTIDE SEQUENCE</scope>
    <source>
        <strain evidence="1">VKM Ac-1069</strain>
    </source>
</reference>
<gene>
    <name evidence="1" type="ORF">GCM10017577_30680</name>
</gene>
<accession>A0A9W6L1E8</accession>
<comment type="caution">
    <text evidence="1">The sequence shown here is derived from an EMBL/GenBank/DDBJ whole genome shotgun (WGS) entry which is preliminary data.</text>
</comment>
<organism evidence="1 2">
    <name type="scientific">Pseudonocardia halophobica</name>
    <dbReference type="NCBI Taxonomy" id="29401"/>
    <lineage>
        <taxon>Bacteria</taxon>
        <taxon>Bacillati</taxon>
        <taxon>Actinomycetota</taxon>
        <taxon>Actinomycetes</taxon>
        <taxon>Pseudonocardiales</taxon>
        <taxon>Pseudonocardiaceae</taxon>
        <taxon>Pseudonocardia</taxon>
    </lineage>
</organism>
<keyword evidence="2" id="KW-1185">Reference proteome</keyword>
<name>A0A9W6L1E8_9PSEU</name>
<dbReference type="Proteomes" id="UP001143463">
    <property type="component" value="Unassembled WGS sequence"/>
</dbReference>
<proteinExistence type="predicted"/>
<dbReference type="EMBL" id="BSFQ01000011">
    <property type="protein sequence ID" value="GLL11927.1"/>
    <property type="molecule type" value="Genomic_DNA"/>
</dbReference>
<evidence type="ECO:0000313" key="2">
    <source>
        <dbReference type="Proteomes" id="UP001143463"/>
    </source>
</evidence>
<reference evidence="1" key="2">
    <citation type="submission" date="2023-01" db="EMBL/GenBank/DDBJ databases">
        <authorList>
            <person name="Sun Q."/>
            <person name="Evtushenko L."/>
        </authorList>
    </citation>
    <scope>NUCLEOTIDE SEQUENCE</scope>
    <source>
        <strain evidence="1">VKM Ac-1069</strain>
    </source>
</reference>
<sequence>MKLTTLSGCPGLAYLAMSVLPQHWVQLVMADTRKVGVAAALHADADLSVRTVRTGGNGFGLPVLAGERTIERDDGVGGGLT</sequence>